<evidence type="ECO:0000256" key="5">
    <source>
        <dbReference type="RuleBase" id="RU000320"/>
    </source>
</evidence>
<feature type="transmembrane region" description="Helical" evidence="6">
    <location>
        <begin position="143"/>
        <end position="163"/>
    </location>
</feature>
<dbReference type="GO" id="GO:0012505">
    <property type="term" value="C:endomembrane system"/>
    <property type="evidence" value="ECO:0007669"/>
    <property type="project" value="UniProtKB-SubCell"/>
</dbReference>
<feature type="transmembrane region" description="Helical" evidence="6">
    <location>
        <begin position="339"/>
        <end position="363"/>
    </location>
</feature>
<feature type="transmembrane region" description="Helical" evidence="6">
    <location>
        <begin position="12"/>
        <end position="35"/>
    </location>
</feature>
<comment type="caution">
    <text evidence="8">The sequence shown here is derived from an EMBL/GenBank/DDBJ whole genome shotgun (WGS) entry which is preliminary data.</text>
</comment>
<feature type="transmembrane region" description="Helical" evidence="6">
    <location>
        <begin position="114"/>
        <end position="131"/>
    </location>
</feature>
<feature type="transmembrane region" description="Helical" evidence="6">
    <location>
        <begin position="428"/>
        <end position="452"/>
    </location>
</feature>
<sequence>MNGNKLIRPVEVVARLVVLVMVVGFLVTVIAIPVILSSGSVGVVIQRSTLQADGLAVVVSALVLGLSALIQSFAIRYLRGDSRQLWFVAASALLAGCTVLMVCAGSVAVFAVGWTGAGAALVLLLGTYFPLAQARRGIRATAVRFILADSVFVSAVVVLLVAGGGDLSWARLGAVVTGLPVPVQLIVAGMLATGAFARSSQIPFHGWLPFTLAAPTPVSALMHAGVVNAGAILLFRFAPAIAVHTSVMTVVFLVGATTLTYAAAVRLVRTDVKGRLVFSTMGQMGFMIMACGLGLFAAAIFHLIAHSLFKSALFLGAGAGITQHTVSRDLPAPKARTRVSYGIAVAVGVLVPGGTLLAAKLVLAPTASAATIGLLGFVSLTASVALASALITHFTLRTFVSGVGATVLLLFGYVAFLHTFTAALQPVFSITAAPAWLLVLPGLGLLGVQLLASTQRLNGFRNPLYARAVTTTVSRPPSVQRVVS</sequence>
<evidence type="ECO:0000256" key="6">
    <source>
        <dbReference type="SAM" id="Phobius"/>
    </source>
</evidence>
<feature type="transmembrane region" description="Helical" evidence="6">
    <location>
        <begin position="85"/>
        <end position="108"/>
    </location>
</feature>
<dbReference type="InterPro" id="IPR003945">
    <property type="entry name" value="NU5C-like"/>
</dbReference>
<feature type="domain" description="NADH:quinone oxidoreductase/Mrp antiporter transmembrane" evidence="7">
    <location>
        <begin position="104"/>
        <end position="330"/>
    </location>
</feature>
<evidence type="ECO:0000256" key="4">
    <source>
        <dbReference type="ARBA" id="ARBA00023136"/>
    </source>
</evidence>
<evidence type="ECO:0000256" key="1">
    <source>
        <dbReference type="ARBA" id="ARBA00004127"/>
    </source>
</evidence>
<evidence type="ECO:0000259" key="7">
    <source>
        <dbReference type="Pfam" id="PF00361"/>
    </source>
</evidence>
<evidence type="ECO:0000313" key="8">
    <source>
        <dbReference type="EMBL" id="POH64716.1"/>
    </source>
</evidence>
<dbReference type="PANTHER" id="PTHR42829">
    <property type="entry name" value="NADH-UBIQUINONE OXIDOREDUCTASE CHAIN 5"/>
    <property type="match status" value="1"/>
</dbReference>
<keyword evidence="3 6" id="KW-1133">Transmembrane helix</keyword>
<evidence type="ECO:0000256" key="3">
    <source>
        <dbReference type="ARBA" id="ARBA00022989"/>
    </source>
</evidence>
<dbReference type="GO" id="GO:0016020">
    <property type="term" value="C:membrane"/>
    <property type="evidence" value="ECO:0007669"/>
    <property type="project" value="UniProtKB-SubCell"/>
</dbReference>
<comment type="subcellular location">
    <subcellularLocation>
        <location evidence="1">Endomembrane system</location>
        <topology evidence="1">Multi-pass membrane protein</topology>
    </subcellularLocation>
    <subcellularLocation>
        <location evidence="5">Membrane</location>
        <topology evidence="5">Multi-pass membrane protein</topology>
    </subcellularLocation>
</comment>
<evidence type="ECO:0000256" key="2">
    <source>
        <dbReference type="ARBA" id="ARBA00022692"/>
    </source>
</evidence>
<keyword evidence="4 6" id="KW-0472">Membrane</keyword>
<feature type="transmembrane region" description="Helical" evidence="6">
    <location>
        <begin position="398"/>
        <end position="416"/>
    </location>
</feature>
<dbReference type="AlphaFoldDB" id="A0A2S3ZE01"/>
<dbReference type="PANTHER" id="PTHR42829:SF1">
    <property type="entry name" value="INORGANIC CARBON TRANSPORTER SUBUNIT DABB-RELATED"/>
    <property type="match status" value="1"/>
</dbReference>
<keyword evidence="2 5" id="KW-0812">Transmembrane</keyword>
<feature type="transmembrane region" description="Helical" evidence="6">
    <location>
        <begin position="369"/>
        <end position="391"/>
    </location>
</feature>
<dbReference type="EMBL" id="PPXF01000045">
    <property type="protein sequence ID" value="POH64716.1"/>
    <property type="molecule type" value="Genomic_DNA"/>
</dbReference>
<reference evidence="8 9" key="1">
    <citation type="submission" date="2018-01" db="EMBL/GenBank/DDBJ databases">
        <title>Cryobacterium sp. nov., from glaciers in China.</title>
        <authorList>
            <person name="Liu Q."/>
            <person name="Xin Y.-H."/>
        </authorList>
    </citation>
    <scope>NUCLEOTIDE SEQUENCE [LARGE SCALE GENOMIC DNA]</scope>
    <source>
        <strain evidence="8 9">TMB1-8</strain>
    </source>
</reference>
<protein>
    <recommendedName>
        <fullName evidence="7">NADH:quinone oxidoreductase/Mrp antiporter transmembrane domain-containing protein</fullName>
    </recommendedName>
</protein>
<dbReference type="Proteomes" id="UP000237104">
    <property type="component" value="Unassembled WGS sequence"/>
</dbReference>
<proteinExistence type="predicted"/>
<feature type="transmembrane region" description="Helical" evidence="6">
    <location>
        <begin position="208"/>
        <end position="235"/>
    </location>
</feature>
<accession>A0A2S3ZE01</accession>
<dbReference type="GO" id="GO:0003954">
    <property type="term" value="F:NADH dehydrogenase activity"/>
    <property type="evidence" value="ECO:0007669"/>
    <property type="project" value="TreeGrafter"/>
</dbReference>
<dbReference type="OrthoDB" id="9811798at2"/>
<feature type="transmembrane region" description="Helical" evidence="6">
    <location>
        <begin position="285"/>
        <end position="305"/>
    </location>
</feature>
<dbReference type="PRINTS" id="PR01434">
    <property type="entry name" value="NADHDHGNASE5"/>
</dbReference>
<feature type="transmembrane region" description="Helical" evidence="6">
    <location>
        <begin position="169"/>
        <end position="196"/>
    </location>
</feature>
<dbReference type="Pfam" id="PF00361">
    <property type="entry name" value="Proton_antipo_M"/>
    <property type="match status" value="1"/>
</dbReference>
<dbReference type="RefSeq" id="WP_103431178.1">
    <property type="nucleotide sequence ID" value="NZ_PPXF01000045.1"/>
</dbReference>
<feature type="transmembrane region" description="Helical" evidence="6">
    <location>
        <begin position="241"/>
        <end position="264"/>
    </location>
</feature>
<name>A0A2S3ZE01_9MICO</name>
<dbReference type="GO" id="GO:0008137">
    <property type="term" value="F:NADH dehydrogenase (ubiquinone) activity"/>
    <property type="evidence" value="ECO:0007669"/>
    <property type="project" value="InterPro"/>
</dbReference>
<feature type="transmembrane region" description="Helical" evidence="6">
    <location>
        <begin position="55"/>
        <end position="78"/>
    </location>
</feature>
<organism evidence="8 9">
    <name type="scientific">Cryobacterium zongtaii</name>
    <dbReference type="NCBI Taxonomy" id="1259217"/>
    <lineage>
        <taxon>Bacteria</taxon>
        <taxon>Bacillati</taxon>
        <taxon>Actinomycetota</taxon>
        <taxon>Actinomycetes</taxon>
        <taxon>Micrococcales</taxon>
        <taxon>Microbacteriaceae</taxon>
        <taxon>Cryobacterium</taxon>
    </lineage>
</organism>
<dbReference type="InterPro" id="IPR001750">
    <property type="entry name" value="ND/Mrp_TM"/>
</dbReference>
<dbReference type="GO" id="GO:0042773">
    <property type="term" value="P:ATP synthesis coupled electron transport"/>
    <property type="evidence" value="ECO:0007669"/>
    <property type="project" value="InterPro"/>
</dbReference>
<gene>
    <name evidence="8" type="ORF">C3B59_09650</name>
</gene>
<evidence type="ECO:0000313" key="9">
    <source>
        <dbReference type="Proteomes" id="UP000237104"/>
    </source>
</evidence>
<dbReference type="GO" id="GO:0015990">
    <property type="term" value="P:electron transport coupled proton transport"/>
    <property type="evidence" value="ECO:0007669"/>
    <property type="project" value="TreeGrafter"/>
</dbReference>